<dbReference type="Gene3D" id="2.40.37.10">
    <property type="entry name" value="Lyase, Ornithine Decarboxylase, Chain A, domain 1"/>
    <property type="match status" value="1"/>
</dbReference>
<feature type="binding site" evidence="4">
    <location>
        <position position="130"/>
    </location>
    <ligand>
        <name>substrate</name>
    </ligand>
</feature>
<dbReference type="NCBIfam" id="TIGR00492">
    <property type="entry name" value="alr"/>
    <property type="match status" value="1"/>
</dbReference>
<dbReference type="Pfam" id="PF00842">
    <property type="entry name" value="Ala_racemase_C"/>
    <property type="match status" value="1"/>
</dbReference>
<keyword evidence="2 4" id="KW-0663">Pyridoxal phosphate</keyword>
<evidence type="ECO:0000313" key="7">
    <source>
        <dbReference type="Proteomes" id="UP001172743"/>
    </source>
</evidence>
<accession>A0ABT8GKS5</accession>
<dbReference type="SUPFAM" id="SSF50621">
    <property type="entry name" value="Alanine racemase C-terminal domain-like"/>
    <property type="match status" value="1"/>
</dbReference>
<dbReference type="Proteomes" id="UP001172743">
    <property type="component" value="Unassembled WGS sequence"/>
</dbReference>
<sequence length="370" mass="41524">MVHRAWIELNTSNLAYNLQIIKEYLPINTELMAVVKANAYGHGSQEIAKELQKLGVSAVAVATLYEAIEIRKAGYQNDILILSFTPIEESFKLTEWNLIQNVIDYPYAKELNSSGGVFRVHIKVDTGMNRLGEKHWDVPNIKAIFNLKNLKVEGIYSHFSRSDTLDASDIEFTLKQVHRFNELLEQLKMSGIELPKTHIQNSYGMLNYPHLQYDYARIGTLIYGIRSHYNTTKLQLPLRPVLSIRTKIIIIKDVQAGDTIGYDKANTTDVDKKIAVLPIGFADGIPEKLSQKQGEALVRGHRVPIIGSVCLDHMMIDLTNVDDVQVGDIVTLVGTDLKETIHIEDVAVKIGTVSHDVLSTLGPRLKRVTV</sequence>
<comment type="function">
    <text evidence="4">Catalyzes the interconversion of L-alanine and D-alanine. May also act on other amino acids.</text>
</comment>
<comment type="pathway">
    <text evidence="4">Amino-acid biosynthesis; D-alanine biosynthesis; D-alanine from L-alanine: step 1/1.</text>
</comment>
<dbReference type="InterPro" id="IPR029066">
    <property type="entry name" value="PLP-binding_barrel"/>
</dbReference>
<dbReference type="EC" id="5.1.1.1" evidence="4"/>
<dbReference type="InterPro" id="IPR020622">
    <property type="entry name" value="Ala_racemase_pyridoxalP-BS"/>
</dbReference>
<feature type="modified residue" description="N6-(pyridoxal phosphate)lysine" evidence="4">
    <location>
        <position position="36"/>
    </location>
</feature>
<comment type="caution">
    <text evidence="6">The sequence shown here is derived from an EMBL/GenBank/DDBJ whole genome shotgun (WGS) entry which is preliminary data.</text>
</comment>
<dbReference type="InterPro" id="IPR001608">
    <property type="entry name" value="Ala_racemase_N"/>
</dbReference>
<proteinExistence type="inferred from homology"/>
<evidence type="ECO:0000256" key="3">
    <source>
        <dbReference type="ARBA" id="ARBA00023235"/>
    </source>
</evidence>
<comment type="catalytic activity">
    <reaction evidence="4">
        <text>L-alanine = D-alanine</text>
        <dbReference type="Rhea" id="RHEA:20249"/>
        <dbReference type="ChEBI" id="CHEBI:57416"/>
        <dbReference type="ChEBI" id="CHEBI:57972"/>
        <dbReference type="EC" id="5.1.1.1"/>
    </reaction>
</comment>
<dbReference type="PANTHER" id="PTHR30511:SF0">
    <property type="entry name" value="ALANINE RACEMASE, CATABOLIC-RELATED"/>
    <property type="match status" value="1"/>
</dbReference>
<comment type="similarity">
    <text evidence="4">Belongs to the alanine racemase family.</text>
</comment>
<comment type="caution">
    <text evidence="4">Lacks conserved residue(s) required for the propagation of feature annotation.</text>
</comment>
<dbReference type="PROSITE" id="PS00395">
    <property type="entry name" value="ALANINE_RACEMASE"/>
    <property type="match status" value="1"/>
</dbReference>
<dbReference type="InterPro" id="IPR011079">
    <property type="entry name" value="Ala_racemase_C"/>
</dbReference>
<evidence type="ECO:0000313" key="6">
    <source>
        <dbReference type="EMBL" id="MDN4492021.1"/>
    </source>
</evidence>
<dbReference type="Pfam" id="PF01168">
    <property type="entry name" value="Ala_racemase_N"/>
    <property type="match status" value="1"/>
</dbReference>
<dbReference type="SMART" id="SM01005">
    <property type="entry name" value="Ala_racemase_C"/>
    <property type="match status" value="1"/>
</dbReference>
<evidence type="ECO:0000256" key="2">
    <source>
        <dbReference type="ARBA" id="ARBA00022898"/>
    </source>
</evidence>
<feature type="domain" description="Alanine racemase C-terminal" evidence="5">
    <location>
        <begin position="241"/>
        <end position="370"/>
    </location>
</feature>
<reference evidence="6" key="1">
    <citation type="submission" date="2023-07" db="EMBL/GenBank/DDBJ databases">
        <title>Ureibacillus sp. isolated from freshwater well.</title>
        <authorList>
            <person name="Kirdat K."/>
            <person name="Bhatt A."/>
            <person name="Teware R."/>
            <person name="Bhavsar Y."/>
            <person name="Yadav A."/>
        </authorList>
    </citation>
    <scope>NUCLEOTIDE SEQUENCE</scope>
    <source>
        <strain evidence="6">BA0131</strain>
    </source>
</reference>
<feature type="active site" description="Proton acceptor; specific for D-alanine" evidence="4">
    <location>
        <position position="36"/>
    </location>
</feature>
<dbReference type="Gene3D" id="3.20.20.10">
    <property type="entry name" value="Alanine racemase"/>
    <property type="match status" value="1"/>
</dbReference>
<dbReference type="HAMAP" id="MF_01201">
    <property type="entry name" value="Ala_racemase"/>
    <property type="match status" value="1"/>
</dbReference>
<keyword evidence="7" id="KW-1185">Reference proteome</keyword>
<dbReference type="InterPro" id="IPR000821">
    <property type="entry name" value="Ala_racemase"/>
</dbReference>
<keyword evidence="3 4" id="KW-0413">Isomerase</keyword>
<dbReference type="InterPro" id="IPR009006">
    <property type="entry name" value="Ala_racemase/Decarboxylase_C"/>
</dbReference>
<dbReference type="EMBL" id="JAUHTQ010000001">
    <property type="protein sequence ID" value="MDN4492021.1"/>
    <property type="molecule type" value="Genomic_DNA"/>
</dbReference>
<protein>
    <recommendedName>
        <fullName evidence="4">Alanine racemase</fullName>
        <ecNumber evidence="4">5.1.1.1</ecNumber>
    </recommendedName>
</protein>
<comment type="cofactor">
    <cofactor evidence="1 4">
        <name>pyridoxal 5'-phosphate</name>
        <dbReference type="ChEBI" id="CHEBI:597326"/>
    </cofactor>
</comment>
<dbReference type="PRINTS" id="PR00992">
    <property type="entry name" value="ALARACEMASE"/>
</dbReference>
<gene>
    <name evidence="6" type="primary">vanT</name>
    <name evidence="6" type="ORF">QYB95_00595</name>
</gene>
<organism evidence="6 7">
    <name type="scientific">Ureibacillus aquaedulcis</name>
    <dbReference type="NCBI Taxonomy" id="3058421"/>
    <lineage>
        <taxon>Bacteria</taxon>
        <taxon>Bacillati</taxon>
        <taxon>Bacillota</taxon>
        <taxon>Bacilli</taxon>
        <taxon>Bacillales</taxon>
        <taxon>Caryophanaceae</taxon>
        <taxon>Ureibacillus</taxon>
    </lineage>
</organism>
<dbReference type="SUPFAM" id="SSF51419">
    <property type="entry name" value="PLP-binding barrel"/>
    <property type="match status" value="1"/>
</dbReference>
<feature type="active site" description="Proton acceptor; specific for L-alanine" evidence="4">
    <location>
        <position position="262"/>
    </location>
</feature>
<dbReference type="NCBIfam" id="NF033131">
    <property type="entry name" value="vanT-G-Cterm"/>
    <property type="match status" value="1"/>
</dbReference>
<name>A0ABT8GKS5_9BACL</name>
<evidence type="ECO:0000256" key="4">
    <source>
        <dbReference type="HAMAP-Rule" id="MF_01201"/>
    </source>
</evidence>
<evidence type="ECO:0000259" key="5">
    <source>
        <dbReference type="SMART" id="SM01005"/>
    </source>
</evidence>
<evidence type="ECO:0000256" key="1">
    <source>
        <dbReference type="ARBA" id="ARBA00001933"/>
    </source>
</evidence>
<dbReference type="PANTHER" id="PTHR30511">
    <property type="entry name" value="ALANINE RACEMASE"/>
    <property type="match status" value="1"/>
</dbReference>
<dbReference type="RefSeq" id="WP_301136131.1">
    <property type="nucleotide sequence ID" value="NZ_JAUHTQ010000001.1"/>
</dbReference>